<evidence type="ECO:0000313" key="2">
    <source>
        <dbReference type="Proteomes" id="UP000299102"/>
    </source>
</evidence>
<gene>
    <name evidence="1" type="ORF">EVAR_23162_1</name>
</gene>
<dbReference type="AlphaFoldDB" id="A0A4C1VBC3"/>
<keyword evidence="2" id="KW-1185">Reference proteome</keyword>
<evidence type="ECO:0000313" key="1">
    <source>
        <dbReference type="EMBL" id="GBP35913.1"/>
    </source>
</evidence>
<dbReference type="EMBL" id="BGZK01000311">
    <property type="protein sequence ID" value="GBP35913.1"/>
    <property type="molecule type" value="Genomic_DNA"/>
</dbReference>
<protein>
    <submittedName>
        <fullName evidence="1">Uncharacterized protein</fullName>
    </submittedName>
</protein>
<reference evidence="1 2" key="1">
    <citation type="journal article" date="2019" name="Commun. Biol.">
        <title>The bagworm genome reveals a unique fibroin gene that provides high tensile strength.</title>
        <authorList>
            <person name="Kono N."/>
            <person name="Nakamura H."/>
            <person name="Ohtoshi R."/>
            <person name="Tomita M."/>
            <person name="Numata K."/>
            <person name="Arakawa K."/>
        </authorList>
    </citation>
    <scope>NUCLEOTIDE SEQUENCE [LARGE SCALE GENOMIC DNA]</scope>
</reference>
<name>A0A4C1VBC3_EUMVA</name>
<sequence>MYGMLMIRSFKSRVTGRTAPSQPSRCVAYTHAWSRGLAGTVAPYQNQPSTAPHGRRGRLAVYRLCINMCGDNKLNIYRSLEKCPFNGPGEVGAANECCRRCGDDVRYRRVHVVFEVRSKRTDLI</sequence>
<comment type="caution">
    <text evidence="1">The sequence shown here is derived from an EMBL/GenBank/DDBJ whole genome shotgun (WGS) entry which is preliminary data.</text>
</comment>
<accession>A0A4C1VBC3</accession>
<proteinExistence type="predicted"/>
<organism evidence="1 2">
    <name type="scientific">Eumeta variegata</name>
    <name type="common">Bagworm moth</name>
    <name type="synonym">Eumeta japonica</name>
    <dbReference type="NCBI Taxonomy" id="151549"/>
    <lineage>
        <taxon>Eukaryota</taxon>
        <taxon>Metazoa</taxon>
        <taxon>Ecdysozoa</taxon>
        <taxon>Arthropoda</taxon>
        <taxon>Hexapoda</taxon>
        <taxon>Insecta</taxon>
        <taxon>Pterygota</taxon>
        <taxon>Neoptera</taxon>
        <taxon>Endopterygota</taxon>
        <taxon>Lepidoptera</taxon>
        <taxon>Glossata</taxon>
        <taxon>Ditrysia</taxon>
        <taxon>Tineoidea</taxon>
        <taxon>Psychidae</taxon>
        <taxon>Oiketicinae</taxon>
        <taxon>Eumeta</taxon>
    </lineage>
</organism>
<dbReference type="Proteomes" id="UP000299102">
    <property type="component" value="Unassembled WGS sequence"/>
</dbReference>